<name>A0ACC7S3X2_DOLFA</name>
<evidence type="ECO:0000313" key="2">
    <source>
        <dbReference type="Proteomes" id="UP001517388"/>
    </source>
</evidence>
<dbReference type="Proteomes" id="UP001517388">
    <property type="component" value="Unassembled WGS sequence"/>
</dbReference>
<organism evidence="1 2">
    <name type="scientific">Dolichospermum flos-aquae UHCC 0037</name>
    <dbReference type="NCBI Taxonomy" id="2590026"/>
    <lineage>
        <taxon>Bacteria</taxon>
        <taxon>Bacillati</taxon>
        <taxon>Cyanobacteriota</taxon>
        <taxon>Cyanophyceae</taxon>
        <taxon>Nostocales</taxon>
        <taxon>Aphanizomenonaceae</taxon>
        <taxon>Dolichospermum</taxon>
    </lineage>
</organism>
<evidence type="ECO:0000313" key="1">
    <source>
        <dbReference type="EMBL" id="MTJ43165.1"/>
    </source>
</evidence>
<accession>A0ACC7S3X2</accession>
<gene>
    <name evidence="1" type="ORF">FJR39_08005</name>
</gene>
<comment type="caution">
    <text evidence="1">The sequence shown here is derived from an EMBL/GenBank/DDBJ whole genome shotgun (WGS) entry which is preliminary data.</text>
</comment>
<protein>
    <submittedName>
        <fullName evidence="1">Transposase</fullName>
    </submittedName>
</protein>
<sequence>MSDGSFIENPKFATNKKVRRQLRIRQRRVNRKVKGSNNRKKAGKRVAKLHKKIADKRNDHQWKAANKVVNTAEAIVQEHLNVKAMKSRCKPKGEIIPVQALLDTGFTGWLAIDDQDAITLGWLQENQKEDMQTAYGEAQFNLYQGTVFLDEEELIIPVLGGNELQDILLGVHWLQSKRLVADFTAMVLTLG</sequence>
<keyword evidence="2" id="KW-1185">Reference proteome</keyword>
<dbReference type="EMBL" id="VILF01000001">
    <property type="protein sequence ID" value="MTJ43165.1"/>
    <property type="molecule type" value="Genomic_DNA"/>
</dbReference>
<reference evidence="2" key="1">
    <citation type="journal article" date="2020" name="Toxins">
        <title>Phylogenomic Analysis of Secondary Metabolism in the Toxic Cyanobacterial Genera Anabaena, Dolichospermum and Aphanizomenon.</title>
        <authorList>
            <person name="Oesterholm J."/>
            <person name="Popin R.V."/>
            <person name="Fewer D.P."/>
            <person name="Sivonen K."/>
        </authorList>
    </citation>
    <scope>NUCLEOTIDE SEQUENCE [LARGE SCALE GENOMIC DNA]</scope>
    <source>
        <strain evidence="2">UHCC 0037</strain>
    </source>
</reference>
<proteinExistence type="predicted"/>